<feature type="transmembrane region" description="Helical" evidence="1">
    <location>
        <begin position="128"/>
        <end position="148"/>
    </location>
</feature>
<feature type="transmembrane region" description="Helical" evidence="1">
    <location>
        <begin position="179"/>
        <end position="196"/>
    </location>
</feature>
<name>A0A4R2HMC2_9ACTN</name>
<feature type="transmembrane region" description="Helical" evidence="1">
    <location>
        <begin position="155"/>
        <end position="173"/>
    </location>
</feature>
<dbReference type="InterPro" id="IPR025495">
    <property type="entry name" value="DUF4386"/>
</dbReference>
<dbReference type="OrthoDB" id="4196772at2"/>
<proteinExistence type="predicted"/>
<dbReference type="AlphaFoldDB" id="A0A4R2HMC2"/>
<dbReference type="Proteomes" id="UP000294508">
    <property type="component" value="Unassembled WGS sequence"/>
</dbReference>
<dbReference type="Pfam" id="PF14329">
    <property type="entry name" value="DUF4386"/>
    <property type="match status" value="1"/>
</dbReference>
<keyword evidence="1" id="KW-0812">Transmembrane</keyword>
<feature type="transmembrane region" description="Helical" evidence="1">
    <location>
        <begin position="87"/>
        <end position="108"/>
    </location>
</feature>
<protein>
    <submittedName>
        <fullName evidence="2">Uncharacterized protein DUF4386</fullName>
    </submittedName>
</protein>
<sequence length="221" mass="23635">MISIRTWAVAAGVALLLMAALVGFGNFAAIEGLVTWGDAGKTAQDIAASEGLFRAGVASLFLVVVLDVVIACALYRVFTPVDRTMSLLAAAFRLVYAAVFMVALGYLLDALRHVDQQVLSDVEAFSDLWTAGLGLFGAHLLLLGYLAFRASYVPSWLGILLAIAGLGYLGVFFGQDLTISTYTFIGELLLAFWLVLRGRRIPTTFARGFATADQAEDSRVG</sequence>
<feature type="transmembrane region" description="Helical" evidence="1">
    <location>
        <begin position="52"/>
        <end position="75"/>
    </location>
</feature>
<evidence type="ECO:0000313" key="2">
    <source>
        <dbReference type="EMBL" id="TCO32421.1"/>
    </source>
</evidence>
<dbReference type="RefSeq" id="WP_132209219.1">
    <property type="nucleotide sequence ID" value="NZ_SLWN01000004.1"/>
</dbReference>
<comment type="caution">
    <text evidence="2">The sequence shown here is derived from an EMBL/GenBank/DDBJ whole genome shotgun (WGS) entry which is preliminary data.</text>
</comment>
<dbReference type="EMBL" id="SLWN01000004">
    <property type="protein sequence ID" value="TCO32421.1"/>
    <property type="molecule type" value="Genomic_DNA"/>
</dbReference>
<evidence type="ECO:0000313" key="3">
    <source>
        <dbReference type="Proteomes" id="UP000294508"/>
    </source>
</evidence>
<organism evidence="2 3">
    <name type="scientific">Kribbella steppae</name>
    <dbReference type="NCBI Taxonomy" id="2512223"/>
    <lineage>
        <taxon>Bacteria</taxon>
        <taxon>Bacillati</taxon>
        <taxon>Actinomycetota</taxon>
        <taxon>Actinomycetes</taxon>
        <taxon>Propionibacteriales</taxon>
        <taxon>Kribbellaceae</taxon>
        <taxon>Kribbella</taxon>
    </lineage>
</organism>
<keyword evidence="3" id="KW-1185">Reference proteome</keyword>
<evidence type="ECO:0000256" key="1">
    <source>
        <dbReference type="SAM" id="Phobius"/>
    </source>
</evidence>
<gene>
    <name evidence="2" type="ORF">EV652_10427</name>
</gene>
<keyword evidence="1" id="KW-0472">Membrane</keyword>
<keyword evidence="1" id="KW-1133">Transmembrane helix</keyword>
<reference evidence="2 3" key="1">
    <citation type="journal article" date="2015" name="Stand. Genomic Sci.">
        <title>Genomic Encyclopedia of Bacterial and Archaeal Type Strains, Phase III: the genomes of soil and plant-associated and newly described type strains.</title>
        <authorList>
            <person name="Whitman W.B."/>
            <person name="Woyke T."/>
            <person name="Klenk H.P."/>
            <person name="Zhou Y."/>
            <person name="Lilburn T.G."/>
            <person name="Beck B.J."/>
            <person name="De Vos P."/>
            <person name="Vandamme P."/>
            <person name="Eisen J.A."/>
            <person name="Garrity G."/>
            <person name="Hugenholtz P."/>
            <person name="Kyrpides N.C."/>
        </authorList>
    </citation>
    <scope>NUCLEOTIDE SEQUENCE [LARGE SCALE GENOMIC DNA]</scope>
    <source>
        <strain evidence="2 3">VKM Ac-2572</strain>
    </source>
</reference>
<accession>A0A4R2HMC2</accession>